<dbReference type="PANTHER" id="PTHR30518:SF2">
    <property type="entry name" value="ENDOLYTIC MUREIN TRANSGLYCOSYLASE"/>
    <property type="match status" value="1"/>
</dbReference>
<evidence type="ECO:0000256" key="6">
    <source>
        <dbReference type="ARBA" id="ARBA00023316"/>
    </source>
</evidence>
<comment type="catalytic activity">
    <reaction evidence="7">
        <text>a peptidoglycan chain = a peptidoglycan chain with N-acetyl-1,6-anhydromuramyl-[peptide] at the reducing end + a peptidoglycan chain with N-acetylglucosamine at the non-reducing end.</text>
        <dbReference type="EC" id="4.2.2.29"/>
    </reaction>
</comment>
<dbReference type="GO" id="GO:0005886">
    <property type="term" value="C:plasma membrane"/>
    <property type="evidence" value="ECO:0007669"/>
    <property type="project" value="UniProtKB-SubCell"/>
</dbReference>
<dbReference type="HAMAP" id="MF_02065">
    <property type="entry name" value="MltG"/>
    <property type="match status" value="1"/>
</dbReference>
<sequence length="338" mass="38269">MVKTKSKIIIFSFIFFVCLFGCAGFFFLEISSFIKTPFNPLAKEKLFTVKPGQSLKSIARNLEKEAVISSQTYFIVFTKLKKADKKLQAGEYSLSGSKSPEQILEIFLTGKIKLHRITIPEGLNIREVAALVETADFCTQSRFMALCRDKSFVRSIGIKSTTLEGYLFPDTYFFPNAASCEDIITTMVEHFKTVFTEKWQTRTKAMGFCVHDIVTLASIIEKETGDASERPLISSVFHNRLKKNMRLQSDPTVIYGIKNFDGNIKKKHLKTVTPYNTYQIKGLPIGPIANPGALSLQAALYPAQTEYLFFVSKKDTTHQFSKTIQAHNQAVKKYQLRK</sequence>
<evidence type="ECO:0000256" key="4">
    <source>
        <dbReference type="ARBA" id="ARBA00023136"/>
    </source>
</evidence>
<gene>
    <name evidence="8" type="primary">pabC</name>
    <name evidence="7" type="synonym">mltG</name>
    <name evidence="8" type="ordered locus">TOL2_C10160</name>
</gene>
<comment type="subcellular location">
    <subcellularLocation>
        <location evidence="7">Cell inner membrane</location>
        <topology evidence="7">Single-pass membrane protein</topology>
    </subcellularLocation>
</comment>
<dbReference type="Proteomes" id="UP000007347">
    <property type="component" value="Chromosome"/>
</dbReference>
<dbReference type="KEGG" id="dto:TOL2_C10160"/>
<comment type="function">
    <text evidence="7">Functions as a peptidoglycan terminase that cleaves nascent peptidoglycan strands endolytically to terminate their elongation.</text>
</comment>
<evidence type="ECO:0000313" key="9">
    <source>
        <dbReference type="Proteomes" id="UP000007347"/>
    </source>
</evidence>
<dbReference type="PANTHER" id="PTHR30518">
    <property type="entry name" value="ENDOLYTIC MUREIN TRANSGLYCOSYLASE"/>
    <property type="match status" value="1"/>
</dbReference>
<keyword evidence="9" id="KW-1185">Reference proteome</keyword>
<dbReference type="EC" id="4.2.2.29" evidence="7"/>
<dbReference type="EMBL" id="FO203503">
    <property type="protein sequence ID" value="CCK79181.1"/>
    <property type="molecule type" value="Genomic_DNA"/>
</dbReference>
<dbReference type="GO" id="GO:0008932">
    <property type="term" value="F:lytic endotransglycosylase activity"/>
    <property type="evidence" value="ECO:0007669"/>
    <property type="project" value="UniProtKB-UniRule"/>
</dbReference>
<keyword evidence="3 7" id="KW-1133">Transmembrane helix</keyword>
<feature type="transmembrane region" description="Helical" evidence="7">
    <location>
        <begin position="7"/>
        <end position="28"/>
    </location>
</feature>
<reference evidence="8 9" key="1">
    <citation type="journal article" date="2013" name="Environ. Microbiol.">
        <title>Complete genome, catabolic sub-proteomes and key-metabolites of Desulfobacula toluolica Tol2, a marine, aromatic compound-degrading, sulfate-reducing bacterium.</title>
        <authorList>
            <person name="Wohlbrand L."/>
            <person name="Jacob J.H."/>
            <person name="Kube M."/>
            <person name="Mussmann M."/>
            <person name="Jarling R."/>
            <person name="Beck A."/>
            <person name="Amann R."/>
            <person name="Wilkes H."/>
            <person name="Reinhardt R."/>
            <person name="Rabus R."/>
        </authorList>
    </citation>
    <scope>NUCLEOTIDE SEQUENCE [LARGE SCALE GENOMIC DNA]</scope>
    <source>
        <strain evidence="9">DSM 7467 / Tol2</strain>
    </source>
</reference>
<dbReference type="Gene3D" id="3.30.160.60">
    <property type="entry name" value="Classic Zinc Finger"/>
    <property type="match status" value="1"/>
</dbReference>
<organism evidence="8 9">
    <name type="scientific">Desulfobacula toluolica (strain DSM 7467 / Tol2)</name>
    <dbReference type="NCBI Taxonomy" id="651182"/>
    <lineage>
        <taxon>Bacteria</taxon>
        <taxon>Pseudomonadati</taxon>
        <taxon>Thermodesulfobacteriota</taxon>
        <taxon>Desulfobacteria</taxon>
        <taxon>Desulfobacterales</taxon>
        <taxon>Desulfobacteraceae</taxon>
        <taxon>Desulfobacula</taxon>
    </lineage>
</organism>
<dbReference type="Gene3D" id="3.30.1490.480">
    <property type="entry name" value="Endolytic murein transglycosylase"/>
    <property type="match status" value="1"/>
</dbReference>
<dbReference type="GO" id="GO:0009252">
    <property type="term" value="P:peptidoglycan biosynthetic process"/>
    <property type="evidence" value="ECO:0007669"/>
    <property type="project" value="UniProtKB-UniRule"/>
</dbReference>
<keyword evidence="7" id="KW-0997">Cell inner membrane</keyword>
<evidence type="ECO:0000256" key="1">
    <source>
        <dbReference type="ARBA" id="ARBA00022475"/>
    </source>
</evidence>
<name>K0NE02_DESTT</name>
<dbReference type="PATRIC" id="fig|651182.5.peg.1225"/>
<dbReference type="GO" id="GO:0071555">
    <property type="term" value="P:cell wall organization"/>
    <property type="evidence" value="ECO:0007669"/>
    <property type="project" value="UniProtKB-KW"/>
</dbReference>
<accession>K0NE02</accession>
<keyword evidence="4 7" id="KW-0472">Membrane</keyword>
<evidence type="ECO:0000313" key="8">
    <source>
        <dbReference type="EMBL" id="CCK79181.1"/>
    </source>
</evidence>
<dbReference type="OrthoDB" id="9814591at2"/>
<protein>
    <recommendedName>
        <fullName evidence="7">Endolytic murein transglycosylase</fullName>
        <ecNumber evidence="7">4.2.2.29</ecNumber>
    </recommendedName>
    <alternativeName>
        <fullName evidence="7">Peptidoglycan lytic transglycosylase</fullName>
    </alternativeName>
    <alternativeName>
        <fullName evidence="7">Peptidoglycan polymerization terminase</fullName>
    </alternativeName>
</protein>
<dbReference type="NCBIfam" id="TIGR00247">
    <property type="entry name" value="endolytic transglycosylase MltG"/>
    <property type="match status" value="1"/>
</dbReference>
<dbReference type="STRING" id="651182.TOL2_C10160"/>
<dbReference type="InterPro" id="IPR003770">
    <property type="entry name" value="MLTG-like"/>
</dbReference>
<proteinExistence type="inferred from homology"/>
<evidence type="ECO:0000256" key="5">
    <source>
        <dbReference type="ARBA" id="ARBA00023239"/>
    </source>
</evidence>
<keyword evidence="2 7" id="KW-0812">Transmembrane</keyword>
<keyword evidence="1 7" id="KW-1003">Cell membrane</keyword>
<feature type="site" description="Important for catalytic activity" evidence="7">
    <location>
        <position position="223"/>
    </location>
</feature>
<keyword evidence="6 7" id="KW-0961">Cell wall biogenesis/degradation</keyword>
<comment type="similarity">
    <text evidence="7">Belongs to the transglycosylase MltG family.</text>
</comment>
<evidence type="ECO:0000256" key="2">
    <source>
        <dbReference type="ARBA" id="ARBA00022692"/>
    </source>
</evidence>
<dbReference type="Pfam" id="PF02618">
    <property type="entry name" value="YceG"/>
    <property type="match status" value="1"/>
</dbReference>
<keyword evidence="5 7" id="KW-0456">Lyase</keyword>
<evidence type="ECO:0000256" key="3">
    <source>
        <dbReference type="ARBA" id="ARBA00022989"/>
    </source>
</evidence>
<dbReference type="AlphaFoldDB" id="K0NE02"/>
<dbReference type="HOGENOM" id="CLU_025574_2_2_7"/>
<dbReference type="CDD" id="cd08010">
    <property type="entry name" value="MltG_like"/>
    <property type="match status" value="1"/>
</dbReference>
<evidence type="ECO:0000256" key="7">
    <source>
        <dbReference type="HAMAP-Rule" id="MF_02065"/>
    </source>
</evidence>
<dbReference type="RefSeq" id="WP_014956528.1">
    <property type="nucleotide sequence ID" value="NC_018645.1"/>
</dbReference>